<feature type="transmembrane region" description="Helical" evidence="8">
    <location>
        <begin position="64"/>
        <end position="85"/>
    </location>
</feature>
<keyword evidence="3" id="KW-0813">Transport</keyword>
<evidence type="ECO:0000313" key="10">
    <source>
        <dbReference type="Proteomes" id="UP001519345"/>
    </source>
</evidence>
<proteinExistence type="inferred from homology"/>
<gene>
    <name evidence="9" type="ORF">J2Z83_003108</name>
</gene>
<feature type="transmembrane region" description="Helical" evidence="8">
    <location>
        <begin position="38"/>
        <end position="58"/>
    </location>
</feature>
<organism evidence="9 10">
    <name type="scientific">Virgibacillus natechei</name>
    <dbReference type="NCBI Taxonomy" id="1216297"/>
    <lineage>
        <taxon>Bacteria</taxon>
        <taxon>Bacillati</taxon>
        <taxon>Bacillota</taxon>
        <taxon>Bacilli</taxon>
        <taxon>Bacillales</taxon>
        <taxon>Bacillaceae</taxon>
        <taxon>Virgibacillus</taxon>
    </lineage>
</organism>
<evidence type="ECO:0000256" key="8">
    <source>
        <dbReference type="SAM" id="Phobius"/>
    </source>
</evidence>
<feature type="transmembrane region" description="Helical" evidence="8">
    <location>
        <begin position="97"/>
        <end position="119"/>
    </location>
</feature>
<name>A0ABS4IKX4_9BACI</name>
<keyword evidence="7 8" id="KW-0472">Membrane</keyword>
<evidence type="ECO:0000256" key="3">
    <source>
        <dbReference type="ARBA" id="ARBA00022448"/>
    </source>
</evidence>
<dbReference type="Gene3D" id="1.20.1530.20">
    <property type="match status" value="1"/>
</dbReference>
<feature type="transmembrane region" description="Helical" evidence="8">
    <location>
        <begin position="159"/>
        <end position="183"/>
    </location>
</feature>
<dbReference type="InterPro" id="IPR004776">
    <property type="entry name" value="Mem_transp_PIN-like"/>
</dbReference>
<evidence type="ECO:0000256" key="1">
    <source>
        <dbReference type="ARBA" id="ARBA00004651"/>
    </source>
</evidence>
<dbReference type="InterPro" id="IPR038770">
    <property type="entry name" value="Na+/solute_symporter_sf"/>
</dbReference>
<accession>A0ABS4IKX4</accession>
<evidence type="ECO:0000256" key="2">
    <source>
        <dbReference type="ARBA" id="ARBA00010145"/>
    </source>
</evidence>
<dbReference type="Proteomes" id="UP001519345">
    <property type="component" value="Unassembled WGS sequence"/>
</dbReference>
<dbReference type="PANTHER" id="PTHR36838">
    <property type="entry name" value="AUXIN EFFLUX CARRIER FAMILY PROTEIN"/>
    <property type="match status" value="1"/>
</dbReference>
<evidence type="ECO:0000256" key="5">
    <source>
        <dbReference type="ARBA" id="ARBA00022692"/>
    </source>
</evidence>
<feature type="transmembrane region" description="Helical" evidence="8">
    <location>
        <begin position="195"/>
        <end position="213"/>
    </location>
</feature>
<comment type="caution">
    <text evidence="9">The sequence shown here is derived from an EMBL/GenBank/DDBJ whole genome shotgun (WGS) entry which is preliminary data.</text>
</comment>
<dbReference type="EMBL" id="JAGGKX010000019">
    <property type="protein sequence ID" value="MBP1970971.1"/>
    <property type="molecule type" value="Genomic_DNA"/>
</dbReference>
<keyword evidence="6 8" id="KW-1133">Transmembrane helix</keyword>
<feature type="transmembrane region" description="Helical" evidence="8">
    <location>
        <begin position="125"/>
        <end position="147"/>
    </location>
</feature>
<evidence type="ECO:0000256" key="7">
    <source>
        <dbReference type="ARBA" id="ARBA00023136"/>
    </source>
</evidence>
<keyword evidence="4" id="KW-1003">Cell membrane</keyword>
<evidence type="ECO:0000256" key="4">
    <source>
        <dbReference type="ARBA" id="ARBA00022475"/>
    </source>
</evidence>
<feature type="transmembrane region" description="Helical" evidence="8">
    <location>
        <begin position="280"/>
        <end position="307"/>
    </location>
</feature>
<feature type="transmembrane region" description="Helical" evidence="8">
    <location>
        <begin position="234"/>
        <end position="260"/>
    </location>
</feature>
<dbReference type="RefSeq" id="WP_390336976.1">
    <property type="nucleotide sequence ID" value="NZ_JBHTJK010000018.1"/>
</dbReference>
<comment type="subcellular location">
    <subcellularLocation>
        <location evidence="1">Cell membrane</location>
        <topology evidence="1">Multi-pass membrane protein</topology>
    </subcellularLocation>
</comment>
<reference evidence="9 10" key="1">
    <citation type="submission" date="2021-03" db="EMBL/GenBank/DDBJ databases">
        <title>Genomic Encyclopedia of Type Strains, Phase IV (KMG-IV): sequencing the most valuable type-strain genomes for metagenomic binning, comparative biology and taxonomic classification.</title>
        <authorList>
            <person name="Goeker M."/>
        </authorList>
    </citation>
    <scope>NUCLEOTIDE SEQUENCE [LARGE SCALE GENOMIC DNA]</scope>
    <source>
        <strain evidence="9 10">DSM 25609</strain>
    </source>
</reference>
<evidence type="ECO:0000256" key="6">
    <source>
        <dbReference type="ARBA" id="ARBA00022989"/>
    </source>
</evidence>
<sequence>MGVFVQEMLQLYLIAVVGFTVRKTKILNEEANHVLTQLILYITLPALILFSLNIQFSFALLGDFLWLMLMSAYILLLSIFLASWMRKRSQLSTNKKSVYEGLIIFGNQGYIGYAVVFAVFGEQGIVYLTMFNIVYFILIWIYGIYLFTRDTVAIEWKKIFLNPGVLFTSIGLIIFFLPISLPVMLANTLESVGKMTIPLSMILMGSLIANVSFKDILFLLKDKYIWKSAMAKLLFIPLLLLPFAAFSIPFSLFAVAFLVAGMPSAPTMSLYAQKFGGDALFASLGVLVSSLLCAFSIPLLYFILYLLY</sequence>
<comment type="similarity">
    <text evidence="2">Belongs to the auxin efflux carrier (TC 2.A.69) family.</text>
</comment>
<dbReference type="PANTHER" id="PTHR36838:SF1">
    <property type="entry name" value="SLR1864 PROTEIN"/>
    <property type="match status" value="1"/>
</dbReference>
<dbReference type="Pfam" id="PF03547">
    <property type="entry name" value="Mem_trans"/>
    <property type="match status" value="2"/>
</dbReference>
<keyword evidence="5 8" id="KW-0812">Transmembrane</keyword>
<protein>
    <submittedName>
        <fullName evidence="9">Permease</fullName>
    </submittedName>
</protein>
<evidence type="ECO:0000313" key="9">
    <source>
        <dbReference type="EMBL" id="MBP1970971.1"/>
    </source>
</evidence>
<keyword evidence="10" id="KW-1185">Reference proteome</keyword>